<dbReference type="SUPFAM" id="SSF53756">
    <property type="entry name" value="UDP-Glycosyltransferase/glycogen phosphorylase"/>
    <property type="match status" value="1"/>
</dbReference>
<dbReference type="Gene3D" id="3.40.50.2000">
    <property type="entry name" value="Glycogen Phosphorylase B"/>
    <property type="match status" value="2"/>
</dbReference>
<dbReference type="RefSeq" id="WP_207252090.1">
    <property type="nucleotide sequence ID" value="NZ_JAFMPM010000008.1"/>
</dbReference>
<dbReference type="EMBL" id="JAFMPM010000008">
    <property type="protein sequence ID" value="MBO0614354.1"/>
    <property type="molecule type" value="Genomic_DNA"/>
</dbReference>
<dbReference type="InterPro" id="IPR001296">
    <property type="entry name" value="Glyco_trans_1"/>
</dbReference>
<dbReference type="Proteomes" id="UP000664466">
    <property type="component" value="Unassembled WGS sequence"/>
</dbReference>
<feature type="domain" description="Glycosyl transferase family 1" evidence="2">
    <location>
        <begin position="214"/>
        <end position="380"/>
    </location>
</feature>
<evidence type="ECO:0000313" key="4">
    <source>
        <dbReference type="Proteomes" id="UP000664466"/>
    </source>
</evidence>
<dbReference type="Pfam" id="PF00534">
    <property type="entry name" value="Glycos_transf_1"/>
    <property type="match status" value="1"/>
</dbReference>
<accession>A0ABS3IPQ1</accession>
<sequence>MEKSVTMNNTDQPNKPWVAYVGPFRFPDGGAAARRILGNALSIYEAGYDVKIISGQTKEEIKTEIPDFLEVISTEERTAEKLPQFLKRIIYLTMGRKTYNWFKSQNNKPNYIILYSGYTPYILWMKYYCKKNKIPLFFDAVEWYDQNSVIKNILSPYQWNIEFSMRFLLPKLNGLIVISEYLQKIYEKKSIKTIKIPPTIDTKTIIPTYTKVSKKPLTIAYTGTPGSKDLLNELLEAICYINENDIFVTLCLAGITEPELIAYDFFKKTKRTDSPSYIKAYGKINHDAAIKLVGSSDFSILFREKNKVSSAGFPTKLVESLSVGTPLIANITGDIGIYLLDGINSFVCQSPSKENITNAIERALSLQAHEYENMRFNARKTAIENFDYRHYTLSFKNELFK</sequence>
<keyword evidence="4" id="KW-1185">Reference proteome</keyword>
<gene>
    <name evidence="3" type="ORF">J1836_15735</name>
</gene>
<evidence type="ECO:0000259" key="2">
    <source>
        <dbReference type="Pfam" id="PF00534"/>
    </source>
</evidence>
<evidence type="ECO:0000313" key="3">
    <source>
        <dbReference type="EMBL" id="MBO0614354.1"/>
    </source>
</evidence>
<dbReference type="PANTHER" id="PTHR46401:SF2">
    <property type="entry name" value="GLYCOSYLTRANSFERASE WBBK-RELATED"/>
    <property type="match status" value="1"/>
</dbReference>
<comment type="caution">
    <text evidence="3">The sequence shown here is derived from an EMBL/GenBank/DDBJ whole genome shotgun (WGS) entry which is preliminary data.</text>
</comment>
<protein>
    <submittedName>
        <fullName evidence="3">Glycosyltransferase</fullName>
    </submittedName>
</protein>
<name>A0ABS3IPQ1_9GAMM</name>
<reference evidence="3 4" key="1">
    <citation type="submission" date="2021-03" db="EMBL/GenBank/DDBJ databases">
        <title>Draft genome and methylome analysis of Thiotrix fructosivoruns ATCC 49748.</title>
        <authorList>
            <person name="Fomenkov A."/>
            <person name="Grabovich M.Y."/>
            <person name="Roberts R.J."/>
        </authorList>
    </citation>
    <scope>NUCLEOTIDE SEQUENCE [LARGE SCALE GENOMIC DNA]</scope>
    <source>
        <strain evidence="3 4">ATCC 49748</strain>
    </source>
</reference>
<proteinExistence type="predicted"/>
<keyword evidence="1" id="KW-0808">Transferase</keyword>
<evidence type="ECO:0000256" key="1">
    <source>
        <dbReference type="ARBA" id="ARBA00022679"/>
    </source>
</evidence>
<dbReference type="PANTHER" id="PTHR46401">
    <property type="entry name" value="GLYCOSYLTRANSFERASE WBBK-RELATED"/>
    <property type="match status" value="1"/>
</dbReference>
<organism evidence="3 4">
    <name type="scientific">Thiothrix fructosivorans</name>
    <dbReference type="NCBI Taxonomy" id="111770"/>
    <lineage>
        <taxon>Bacteria</taxon>
        <taxon>Pseudomonadati</taxon>
        <taxon>Pseudomonadota</taxon>
        <taxon>Gammaproteobacteria</taxon>
        <taxon>Thiotrichales</taxon>
        <taxon>Thiotrichaceae</taxon>
        <taxon>Thiothrix</taxon>
    </lineage>
</organism>